<evidence type="ECO:0000256" key="8">
    <source>
        <dbReference type="ARBA" id="ARBA00048337"/>
    </source>
</evidence>
<evidence type="ECO:0000256" key="2">
    <source>
        <dbReference type="ARBA" id="ARBA00004948"/>
    </source>
</evidence>
<dbReference type="RefSeq" id="WP_182303170.1">
    <property type="nucleotide sequence ID" value="NZ_CP041969.1"/>
</dbReference>
<evidence type="ECO:0000256" key="5">
    <source>
        <dbReference type="ARBA" id="ARBA00012684"/>
    </source>
</evidence>
<dbReference type="InterPro" id="IPR050967">
    <property type="entry name" value="Thiamine_Salvage_TenA"/>
</dbReference>
<feature type="domain" description="Thiaminase-2/PQQC" evidence="10">
    <location>
        <begin position="17"/>
        <end position="220"/>
    </location>
</feature>
<evidence type="ECO:0000313" key="12">
    <source>
        <dbReference type="Proteomes" id="UP000515679"/>
    </source>
</evidence>
<dbReference type="AlphaFoldDB" id="A0A7G5BXZ9"/>
<dbReference type="GO" id="GO:0009228">
    <property type="term" value="P:thiamine biosynthetic process"/>
    <property type="evidence" value="ECO:0007669"/>
    <property type="project" value="UniProtKB-KW"/>
</dbReference>
<organism evidence="11 12">
    <name type="scientific">Cohnella cholangitidis</name>
    <dbReference type="NCBI Taxonomy" id="2598458"/>
    <lineage>
        <taxon>Bacteria</taxon>
        <taxon>Bacillati</taxon>
        <taxon>Bacillota</taxon>
        <taxon>Bacilli</taxon>
        <taxon>Bacillales</taxon>
        <taxon>Paenibacillaceae</taxon>
        <taxon>Cohnella</taxon>
    </lineage>
</organism>
<evidence type="ECO:0000313" key="11">
    <source>
        <dbReference type="EMBL" id="QMV41833.1"/>
    </source>
</evidence>
<keyword evidence="7 9" id="KW-0784">Thiamine biosynthesis</keyword>
<gene>
    <name evidence="11" type="primary">tenA</name>
    <name evidence="11" type="ORF">FPL14_12045</name>
</gene>
<evidence type="ECO:0000256" key="7">
    <source>
        <dbReference type="ARBA" id="ARBA00022977"/>
    </source>
</evidence>
<dbReference type="InterPro" id="IPR016084">
    <property type="entry name" value="Haem_Oase-like_multi-hlx"/>
</dbReference>
<dbReference type="CDD" id="cd19366">
    <property type="entry name" value="TenA_C_BhTenA-like"/>
    <property type="match status" value="1"/>
</dbReference>
<dbReference type="InterPro" id="IPR004305">
    <property type="entry name" value="Thiaminase-2/PQQC"/>
</dbReference>
<evidence type="ECO:0000256" key="4">
    <source>
        <dbReference type="ARBA" id="ARBA00011881"/>
    </source>
</evidence>
<dbReference type="UniPathway" id="UPA00060"/>
<reference evidence="11 12" key="1">
    <citation type="submission" date="2019-07" db="EMBL/GenBank/DDBJ databases">
        <authorList>
            <person name="Kim J.K."/>
            <person name="Cheong H.-M."/>
            <person name="Choi Y."/>
            <person name="Hwang K.J."/>
            <person name="Lee S."/>
            <person name="Choi C."/>
        </authorList>
    </citation>
    <scope>NUCLEOTIDE SEQUENCE [LARGE SCALE GENOMIC DNA]</scope>
    <source>
        <strain evidence="11 12">KS 22</strain>
    </source>
</reference>
<comment type="catalytic activity">
    <reaction evidence="1 9">
        <text>4-amino-5-aminomethyl-2-methylpyrimidine + H2O = 4-amino-5-hydroxymethyl-2-methylpyrimidine + NH4(+)</text>
        <dbReference type="Rhea" id="RHEA:31799"/>
        <dbReference type="ChEBI" id="CHEBI:15377"/>
        <dbReference type="ChEBI" id="CHEBI:16892"/>
        <dbReference type="ChEBI" id="CHEBI:28938"/>
        <dbReference type="ChEBI" id="CHEBI:63416"/>
        <dbReference type="EC" id="3.5.99.2"/>
    </reaction>
</comment>
<dbReference type="NCBIfam" id="TIGR04306">
    <property type="entry name" value="salvage_TenA"/>
    <property type="match status" value="1"/>
</dbReference>
<dbReference type="PANTHER" id="PTHR43198:SF2">
    <property type="entry name" value="SI:CH1073-67J19.1-RELATED"/>
    <property type="match status" value="1"/>
</dbReference>
<protein>
    <recommendedName>
        <fullName evidence="6 9">Aminopyrimidine aminohydrolase</fullName>
        <ecNumber evidence="5 9">3.5.99.2</ecNumber>
    </recommendedName>
</protein>
<dbReference type="GO" id="GO:0009229">
    <property type="term" value="P:thiamine diphosphate biosynthetic process"/>
    <property type="evidence" value="ECO:0007669"/>
    <property type="project" value="UniProtKB-UniPathway"/>
</dbReference>
<dbReference type="GO" id="GO:0005829">
    <property type="term" value="C:cytosol"/>
    <property type="evidence" value="ECO:0007669"/>
    <property type="project" value="TreeGrafter"/>
</dbReference>
<dbReference type="SUPFAM" id="SSF48613">
    <property type="entry name" value="Heme oxygenase-like"/>
    <property type="match status" value="1"/>
</dbReference>
<comment type="subunit">
    <text evidence="4">Homotetramer.</text>
</comment>
<evidence type="ECO:0000256" key="9">
    <source>
        <dbReference type="RuleBase" id="RU363093"/>
    </source>
</evidence>
<dbReference type="InterPro" id="IPR027574">
    <property type="entry name" value="Thiaminase_II"/>
</dbReference>
<comment type="pathway">
    <text evidence="2 9">Cofactor biosynthesis; thiamine diphosphate biosynthesis.</text>
</comment>
<evidence type="ECO:0000256" key="1">
    <source>
        <dbReference type="ARBA" id="ARBA00001881"/>
    </source>
</evidence>
<comment type="function">
    <text evidence="9">Catalyzes an amino-pyrimidine hydrolysis reaction at the C5' of the pyrimidine moiety of thiamine compounds, a reaction that is part of a thiamine salvage pathway.</text>
</comment>
<evidence type="ECO:0000259" key="10">
    <source>
        <dbReference type="Pfam" id="PF03070"/>
    </source>
</evidence>
<dbReference type="PANTHER" id="PTHR43198">
    <property type="entry name" value="BIFUNCTIONAL TH2 PROTEIN"/>
    <property type="match status" value="1"/>
</dbReference>
<comment type="catalytic activity">
    <reaction evidence="8 9">
        <text>thiamine + H2O = 5-(2-hydroxyethyl)-4-methylthiazole + 4-amino-5-hydroxymethyl-2-methylpyrimidine + H(+)</text>
        <dbReference type="Rhea" id="RHEA:17509"/>
        <dbReference type="ChEBI" id="CHEBI:15377"/>
        <dbReference type="ChEBI" id="CHEBI:15378"/>
        <dbReference type="ChEBI" id="CHEBI:16892"/>
        <dbReference type="ChEBI" id="CHEBI:17957"/>
        <dbReference type="ChEBI" id="CHEBI:18385"/>
        <dbReference type="EC" id="3.5.99.2"/>
    </reaction>
</comment>
<dbReference type="Proteomes" id="UP000515679">
    <property type="component" value="Chromosome"/>
</dbReference>
<name>A0A7G5BXZ9_9BACL</name>
<dbReference type="Gene3D" id="1.20.910.10">
    <property type="entry name" value="Heme oxygenase-like"/>
    <property type="match status" value="1"/>
</dbReference>
<dbReference type="KEGG" id="cchl:FPL14_12045"/>
<accession>A0A7G5BXZ9</accession>
<dbReference type="GO" id="GO:0050334">
    <property type="term" value="F:thiaminase activity"/>
    <property type="evidence" value="ECO:0007669"/>
    <property type="project" value="UniProtKB-EC"/>
</dbReference>
<sequence>MIHSEGRFSDRLYRSTHEVWERSHRHPFLIEMREGTLDPGRFIYYLKQDYVYLIDYAKMFAIGGLKSPDLETMVKFAELFHSTLNVEMELHRQYAERFGVTREELEKTRPSPTTVAYTKYMLDAAQGSLAEVVASLLPCMWSYREIGTAFAKFPGALDHPLFKEWILMYSSEEFGALTDWCIGLMDRLAEGLPERELIRLEEHFATTSKLEYLFWDMAYRQEEWPI</sequence>
<keyword evidence="12" id="KW-1185">Reference proteome</keyword>
<evidence type="ECO:0000256" key="6">
    <source>
        <dbReference type="ARBA" id="ARBA00013647"/>
    </source>
</evidence>
<keyword evidence="9" id="KW-0378">Hydrolase</keyword>
<dbReference type="EC" id="3.5.99.2" evidence="5 9"/>
<dbReference type="EMBL" id="CP041969">
    <property type="protein sequence ID" value="QMV41833.1"/>
    <property type="molecule type" value="Genomic_DNA"/>
</dbReference>
<proteinExistence type="inferred from homology"/>
<evidence type="ECO:0000256" key="3">
    <source>
        <dbReference type="ARBA" id="ARBA00010264"/>
    </source>
</evidence>
<dbReference type="Pfam" id="PF03070">
    <property type="entry name" value="TENA_THI-4"/>
    <property type="match status" value="1"/>
</dbReference>
<comment type="similarity">
    <text evidence="3 9">Belongs to the TenA family.</text>
</comment>